<keyword evidence="3" id="KW-1185">Reference proteome</keyword>
<evidence type="ECO:0000256" key="1">
    <source>
        <dbReference type="SAM" id="MobiDB-lite"/>
    </source>
</evidence>
<dbReference type="AlphaFoldDB" id="A0A2P5HVX0"/>
<comment type="caution">
    <text evidence="2">The sequence shown here is derived from an EMBL/GenBank/DDBJ whole genome shotgun (WGS) entry which is preliminary data.</text>
</comment>
<protein>
    <submittedName>
        <fullName evidence="2">Uncharacterized protein</fullName>
    </submittedName>
</protein>
<feature type="compositionally biased region" description="Polar residues" evidence="1">
    <location>
        <begin position="1"/>
        <end position="17"/>
    </location>
</feature>
<feature type="region of interest" description="Disordered" evidence="1">
    <location>
        <begin position="1"/>
        <end position="48"/>
    </location>
</feature>
<organism evidence="2 3">
    <name type="scientific">Diaporthe helianthi</name>
    <dbReference type="NCBI Taxonomy" id="158607"/>
    <lineage>
        <taxon>Eukaryota</taxon>
        <taxon>Fungi</taxon>
        <taxon>Dikarya</taxon>
        <taxon>Ascomycota</taxon>
        <taxon>Pezizomycotina</taxon>
        <taxon>Sordariomycetes</taxon>
        <taxon>Sordariomycetidae</taxon>
        <taxon>Diaporthales</taxon>
        <taxon>Diaporthaceae</taxon>
        <taxon>Diaporthe</taxon>
    </lineage>
</organism>
<feature type="region of interest" description="Disordered" evidence="1">
    <location>
        <begin position="60"/>
        <end position="79"/>
    </location>
</feature>
<dbReference type="Proteomes" id="UP000094444">
    <property type="component" value="Unassembled WGS sequence"/>
</dbReference>
<gene>
    <name evidence="2" type="ORF">DHEL01_v207231</name>
</gene>
<feature type="compositionally biased region" description="Polar residues" evidence="1">
    <location>
        <begin position="67"/>
        <end position="78"/>
    </location>
</feature>
<accession>A0A2P5HVX0</accession>
<name>A0A2P5HVX0_DIAHE</name>
<dbReference type="InParanoid" id="A0A2P5HVX0"/>
<reference evidence="2" key="1">
    <citation type="submission" date="2017-09" db="EMBL/GenBank/DDBJ databases">
        <title>Polyketide synthases of a Diaporthe helianthi virulent isolate.</title>
        <authorList>
            <person name="Baroncelli R."/>
        </authorList>
    </citation>
    <scope>NUCLEOTIDE SEQUENCE [LARGE SCALE GENOMIC DNA]</scope>
    <source>
        <strain evidence="2">7/96</strain>
    </source>
</reference>
<proteinExistence type="predicted"/>
<sequence length="127" mass="14185">MYQNPNGSSLPSESRNGLTAEHITGHIQMRDGRSQVTAARSRQDGWRSRVEDVEGKWKRSMDEGLTGSKQRCCSQRPSVSHKAQDQERCALVTRNFGSEPGLSASQQVDCVCNYQRMDGRTLVLEAL</sequence>
<evidence type="ECO:0000313" key="2">
    <source>
        <dbReference type="EMBL" id="POS74376.1"/>
    </source>
</evidence>
<evidence type="ECO:0000313" key="3">
    <source>
        <dbReference type="Proteomes" id="UP000094444"/>
    </source>
</evidence>
<dbReference type="EMBL" id="MAVT02000640">
    <property type="protein sequence ID" value="POS74376.1"/>
    <property type="molecule type" value="Genomic_DNA"/>
</dbReference>